<dbReference type="Pfam" id="PF13359">
    <property type="entry name" value="DDE_Tnp_4"/>
    <property type="match status" value="1"/>
</dbReference>
<dbReference type="GO" id="GO:0046872">
    <property type="term" value="F:metal ion binding"/>
    <property type="evidence" value="ECO:0007669"/>
    <property type="project" value="UniProtKB-KW"/>
</dbReference>
<keyword evidence="6" id="KW-0233">DNA recombination</keyword>
<dbReference type="InterPro" id="IPR047959">
    <property type="entry name" value="Transpos_IS5"/>
</dbReference>
<comment type="cofactor">
    <cofactor evidence="1">
        <name>a divalent metal cation</name>
        <dbReference type="ChEBI" id="CHEBI:60240"/>
    </cofactor>
</comment>
<reference evidence="9" key="2">
    <citation type="submission" date="2005-06" db="EMBL/GenBank/DDBJ databases">
        <title>Sequencing of the draft genome and assembly of Crocosphaera watsonii WH 8501.</title>
        <authorList>
            <consortium name="US DOE Joint Genome Institute (JGI-PGF)"/>
            <person name="Copeland A."/>
            <person name="Lucas S."/>
            <person name="Lapidus A."/>
            <person name="Barry K."/>
            <person name="Detter C."/>
            <person name="Glavina T."/>
            <person name="Hammon N."/>
            <person name="Israni S."/>
            <person name="Pitluck S."/>
            <person name="Richardson P."/>
        </authorList>
    </citation>
    <scope>NUCLEOTIDE SEQUENCE [LARGE SCALE GENOMIC DNA]</scope>
    <source>
        <strain evidence="9">WH 8501</strain>
    </source>
</reference>
<comment type="caution">
    <text evidence="9">The sequence shown here is derived from an EMBL/GenBank/DDBJ whole genome shotgun (WGS) entry which is preliminary data.</text>
</comment>
<evidence type="ECO:0000256" key="1">
    <source>
        <dbReference type="ARBA" id="ARBA00001968"/>
    </source>
</evidence>
<dbReference type="NCBIfam" id="NF033581">
    <property type="entry name" value="transpos_IS5_4"/>
    <property type="match status" value="1"/>
</dbReference>
<evidence type="ECO:0000313" key="9">
    <source>
        <dbReference type="EMBL" id="EAM53059.1"/>
    </source>
</evidence>
<dbReference type="InterPro" id="IPR027805">
    <property type="entry name" value="Transposase_HTH_dom"/>
</dbReference>
<keyword evidence="3" id="KW-0815">Transposition</keyword>
<dbReference type="InterPro" id="IPR027806">
    <property type="entry name" value="HARBI1_dom"/>
</dbReference>
<evidence type="ECO:0000259" key="8">
    <source>
        <dbReference type="Pfam" id="PF13613"/>
    </source>
</evidence>
<evidence type="ECO:0000256" key="4">
    <source>
        <dbReference type="ARBA" id="ARBA00022723"/>
    </source>
</evidence>
<keyword evidence="4" id="KW-0479">Metal-binding</keyword>
<accession>Q4CA77</accession>
<reference evidence="9" key="1">
    <citation type="submission" date="2004-02" db="EMBL/GenBank/DDBJ databases">
        <authorList>
            <consortium name="DOE Joint Genome Institute"/>
        </authorList>
    </citation>
    <scope>NUCLEOTIDE SEQUENCE [LARGE SCALE GENOMIC DNA]</scope>
    <source>
        <strain evidence="9">WH 8501</strain>
    </source>
</reference>
<feature type="domain" description="Transposase Helix-turn-helix" evidence="8">
    <location>
        <begin position="20"/>
        <end position="68"/>
    </location>
</feature>
<gene>
    <name evidence="9" type="ORF">CwatDRAFT_6200</name>
</gene>
<keyword evidence="5" id="KW-0238">DNA-binding</keyword>
<feature type="domain" description="DDE Tnp4" evidence="7">
    <location>
        <begin position="91"/>
        <end position="242"/>
    </location>
</feature>
<evidence type="ECO:0000256" key="6">
    <source>
        <dbReference type="ARBA" id="ARBA00023172"/>
    </source>
</evidence>
<evidence type="ECO:0000256" key="5">
    <source>
        <dbReference type="ARBA" id="ARBA00023125"/>
    </source>
</evidence>
<keyword evidence="10" id="KW-1185">Reference proteome</keyword>
<sequence>MVRTVKAYLKRKKKPGRKPKLIVEDHILIMLEYLREYRTYYHISLTWKMSESNVCRIVHKIENILIKSRQFRLPGKKELWKTNYQEEMVVMDVMESQIERPKKRQKQFYSGKQREHTLKRQIVIQQKTGQIVCLVNGKRKTHDFKLFKNSGVKFGTSIKVLADKGYQGIGKIHQLSETPIKKKKGKKLSQEEKKYNRQLNRLRITVEHINRRLKIFKILSYPYRNRGKRFGLRANLIAGLHNYDLAN</sequence>
<proteinExistence type="inferred from homology"/>
<evidence type="ECO:0000259" key="7">
    <source>
        <dbReference type="Pfam" id="PF13359"/>
    </source>
</evidence>
<organism evidence="9 10">
    <name type="scientific">Crocosphaera watsonii WH 8501</name>
    <dbReference type="NCBI Taxonomy" id="165597"/>
    <lineage>
        <taxon>Bacteria</taxon>
        <taxon>Bacillati</taxon>
        <taxon>Cyanobacteriota</taxon>
        <taxon>Cyanophyceae</taxon>
        <taxon>Oscillatoriophycideae</taxon>
        <taxon>Chroococcales</taxon>
        <taxon>Aphanothecaceae</taxon>
        <taxon>Crocosphaera</taxon>
    </lineage>
</organism>
<dbReference type="AlphaFoldDB" id="Q4CA77"/>
<dbReference type="Pfam" id="PF13613">
    <property type="entry name" value="HTH_Tnp_4"/>
    <property type="match status" value="1"/>
</dbReference>
<evidence type="ECO:0000256" key="3">
    <source>
        <dbReference type="ARBA" id="ARBA00022578"/>
    </source>
</evidence>
<dbReference type="GO" id="GO:0032196">
    <property type="term" value="P:transposition"/>
    <property type="evidence" value="ECO:0007669"/>
    <property type="project" value="UniProtKB-KW"/>
</dbReference>
<dbReference type="Proteomes" id="UP000003922">
    <property type="component" value="Unassembled WGS sequence"/>
</dbReference>
<evidence type="ECO:0000256" key="2">
    <source>
        <dbReference type="ARBA" id="ARBA00010075"/>
    </source>
</evidence>
<name>Q4CA77_CROWT</name>
<dbReference type="GO" id="GO:0003677">
    <property type="term" value="F:DNA binding"/>
    <property type="evidence" value="ECO:0007669"/>
    <property type="project" value="UniProtKB-KW"/>
</dbReference>
<evidence type="ECO:0000313" key="10">
    <source>
        <dbReference type="Proteomes" id="UP000003922"/>
    </source>
</evidence>
<protein>
    <submittedName>
        <fullName evidence="9">Transposase, IS4</fullName>
    </submittedName>
</protein>
<dbReference type="KEGG" id="cwa:CwatDRAFT_6200"/>
<dbReference type="EMBL" id="AADV02000001">
    <property type="protein sequence ID" value="EAM53059.1"/>
    <property type="molecule type" value="Genomic_DNA"/>
</dbReference>
<comment type="similarity">
    <text evidence="2">Belongs to the transposase 11 family.</text>
</comment>
<dbReference type="PANTHER" id="PTHR23080">
    <property type="entry name" value="THAP DOMAIN PROTEIN"/>
    <property type="match status" value="1"/>
</dbReference>
<dbReference type="GO" id="GO:0006310">
    <property type="term" value="P:DNA recombination"/>
    <property type="evidence" value="ECO:0007669"/>
    <property type="project" value="UniProtKB-KW"/>
</dbReference>
<reference evidence="9" key="3">
    <citation type="submission" date="2016-12" db="EMBL/GenBank/DDBJ databases">
        <title>Annotation of the draft genome assembly of Crocosphaera watsonii WH 8501.</title>
        <authorList>
            <consortium name="US DOE Joint Genome Institute (JGI-ORNL)"/>
            <person name="Larimer F."/>
            <person name="Land M."/>
        </authorList>
    </citation>
    <scope>NUCLEOTIDE SEQUENCE</scope>
    <source>
        <strain evidence="9">WH 8501</strain>
    </source>
</reference>